<evidence type="ECO:0000256" key="2">
    <source>
        <dbReference type="SAM" id="MobiDB-lite"/>
    </source>
</evidence>
<proteinExistence type="predicted"/>
<dbReference type="PANTHER" id="PTHR11820">
    <property type="entry name" value="ACYLPYRUVASE"/>
    <property type="match status" value="1"/>
</dbReference>
<dbReference type="GO" id="GO:0016853">
    <property type="term" value="F:isomerase activity"/>
    <property type="evidence" value="ECO:0007669"/>
    <property type="project" value="UniProtKB-KW"/>
</dbReference>
<dbReference type="Gene3D" id="3.90.850.10">
    <property type="entry name" value="Fumarylacetoacetase-like, C-terminal domain"/>
    <property type="match status" value="1"/>
</dbReference>
<feature type="region of interest" description="Disordered" evidence="2">
    <location>
        <begin position="1"/>
        <end position="22"/>
    </location>
</feature>
<dbReference type="GO" id="GO:0019752">
    <property type="term" value="P:carboxylic acid metabolic process"/>
    <property type="evidence" value="ECO:0007669"/>
    <property type="project" value="UniProtKB-ARBA"/>
</dbReference>
<gene>
    <name evidence="4" type="ORF">GCM10009037_28260</name>
</gene>
<keyword evidence="4" id="KW-0413">Isomerase</keyword>
<dbReference type="PANTHER" id="PTHR11820:SF7">
    <property type="entry name" value="ACYLPYRUVASE FAHD1, MITOCHONDRIAL"/>
    <property type="match status" value="1"/>
</dbReference>
<evidence type="ECO:0000313" key="4">
    <source>
        <dbReference type="EMBL" id="GGL43149.1"/>
    </source>
</evidence>
<protein>
    <submittedName>
        <fullName evidence="4">2-hydroxyhepta-2,4-diene-1,7-dioate isomerase</fullName>
    </submittedName>
</protein>
<keyword evidence="1" id="KW-0479">Metal-binding</keyword>
<keyword evidence="5" id="KW-1185">Reference proteome</keyword>
<dbReference type="EMBL" id="BMPF01000006">
    <property type="protein sequence ID" value="GGL43149.1"/>
    <property type="molecule type" value="Genomic_DNA"/>
</dbReference>
<dbReference type="SUPFAM" id="SSF56529">
    <property type="entry name" value="FAH"/>
    <property type="match status" value="1"/>
</dbReference>
<feature type="domain" description="Fumarylacetoacetase-like C-terminal" evidence="3">
    <location>
        <begin position="45"/>
        <end position="240"/>
    </location>
</feature>
<dbReference type="InterPro" id="IPR011234">
    <property type="entry name" value="Fumarylacetoacetase-like_C"/>
</dbReference>
<dbReference type="RefSeq" id="WP_188884332.1">
    <property type="nucleotide sequence ID" value="NZ_BMPF01000006.1"/>
</dbReference>
<dbReference type="Pfam" id="PF01557">
    <property type="entry name" value="FAA_hydrolase"/>
    <property type="match status" value="1"/>
</dbReference>
<dbReference type="Proteomes" id="UP000628840">
    <property type="component" value="Unassembled WGS sequence"/>
</dbReference>
<evidence type="ECO:0000313" key="5">
    <source>
        <dbReference type="Proteomes" id="UP000628840"/>
    </source>
</evidence>
<accession>A0A830F6A9</accession>
<comment type="caution">
    <text evidence="4">The sequence shown here is derived from an EMBL/GenBank/DDBJ whole genome shotgun (WGS) entry which is preliminary data.</text>
</comment>
<sequence>MRHVRFRDPAGAVREGEHHGEHVSFGGRDYDLSAVDVLPPSEPSKVVCVGRNYAKHAAERGEDVPDRPLLFLKPPNAVAGHGDTISLPEGKETVEHEVELGVVIGEQCRNVAEADAEDVIAGYTVAIDVSNRDDQDREQNWVRGKAFDGSCPLGPVAADPEHVPDDAHVELRVNGETRQSSNTRHFIFSVPELVAEITQYMTLEAGDVIITGTPEGVGPLADGDRVEADVEGVGTLAVDVEQE</sequence>
<dbReference type="InterPro" id="IPR036663">
    <property type="entry name" value="Fumarylacetoacetase_C_sf"/>
</dbReference>
<organism evidence="4 5">
    <name type="scientific">Halarchaeum grantii</name>
    <dbReference type="NCBI Taxonomy" id="1193105"/>
    <lineage>
        <taxon>Archaea</taxon>
        <taxon>Methanobacteriati</taxon>
        <taxon>Methanobacteriota</taxon>
        <taxon>Stenosarchaea group</taxon>
        <taxon>Halobacteria</taxon>
        <taxon>Halobacteriales</taxon>
        <taxon>Halobacteriaceae</taxon>
    </lineage>
</organism>
<dbReference type="GO" id="GO:0018773">
    <property type="term" value="F:acetylpyruvate hydrolase activity"/>
    <property type="evidence" value="ECO:0007669"/>
    <property type="project" value="TreeGrafter"/>
</dbReference>
<evidence type="ECO:0000256" key="1">
    <source>
        <dbReference type="ARBA" id="ARBA00022723"/>
    </source>
</evidence>
<dbReference type="FunFam" id="3.90.850.10:FF:000002">
    <property type="entry name" value="2-hydroxyhepta-2,4-diene-1,7-dioate isomerase"/>
    <property type="match status" value="1"/>
</dbReference>
<dbReference type="GO" id="GO:0046872">
    <property type="term" value="F:metal ion binding"/>
    <property type="evidence" value="ECO:0007669"/>
    <property type="project" value="UniProtKB-KW"/>
</dbReference>
<evidence type="ECO:0000259" key="3">
    <source>
        <dbReference type="Pfam" id="PF01557"/>
    </source>
</evidence>
<name>A0A830F6A9_9EURY</name>
<dbReference type="OrthoDB" id="6242at2157"/>
<reference evidence="4 5" key="1">
    <citation type="journal article" date="2019" name="Int. J. Syst. Evol. Microbiol.">
        <title>The Global Catalogue of Microorganisms (GCM) 10K type strain sequencing project: providing services to taxonomists for standard genome sequencing and annotation.</title>
        <authorList>
            <consortium name="The Broad Institute Genomics Platform"/>
            <consortium name="The Broad Institute Genome Sequencing Center for Infectious Disease"/>
            <person name="Wu L."/>
            <person name="Ma J."/>
        </authorList>
    </citation>
    <scope>NUCLEOTIDE SEQUENCE [LARGE SCALE GENOMIC DNA]</scope>
    <source>
        <strain evidence="4 5">JCM 19585</strain>
    </source>
</reference>
<dbReference type="AlphaFoldDB" id="A0A830F6A9"/>